<organism evidence="2 3">
    <name type="scientific">Panagrellus redivivus</name>
    <name type="common">Microworm</name>
    <dbReference type="NCBI Taxonomy" id="6233"/>
    <lineage>
        <taxon>Eukaryota</taxon>
        <taxon>Metazoa</taxon>
        <taxon>Ecdysozoa</taxon>
        <taxon>Nematoda</taxon>
        <taxon>Chromadorea</taxon>
        <taxon>Rhabditida</taxon>
        <taxon>Tylenchina</taxon>
        <taxon>Panagrolaimomorpha</taxon>
        <taxon>Panagrolaimoidea</taxon>
        <taxon>Panagrolaimidae</taxon>
        <taxon>Panagrellus</taxon>
    </lineage>
</organism>
<dbReference type="GO" id="GO:0005737">
    <property type="term" value="C:cytoplasm"/>
    <property type="evidence" value="ECO:0007669"/>
    <property type="project" value="TreeGrafter"/>
</dbReference>
<evidence type="ECO:0000259" key="1">
    <source>
        <dbReference type="PROSITE" id="PS50097"/>
    </source>
</evidence>
<evidence type="ECO:0000313" key="3">
    <source>
        <dbReference type="WBParaSite" id="Pan_g12700.t1"/>
    </source>
</evidence>
<evidence type="ECO:0000313" key="2">
    <source>
        <dbReference type="Proteomes" id="UP000492821"/>
    </source>
</evidence>
<accession>A0A7E4UUI3</accession>
<dbReference type="WBParaSite" id="Pan_g12700.t1">
    <property type="protein sequence ID" value="Pan_g12700.t1"/>
    <property type="gene ID" value="Pan_g12700"/>
</dbReference>
<dbReference type="PANTHER" id="PTHR46306:SF1">
    <property type="entry name" value="BTB_POZ DOMAIN-CONTAINING PROTEIN 9"/>
    <property type="match status" value="1"/>
</dbReference>
<dbReference type="InterPro" id="IPR000210">
    <property type="entry name" value="BTB/POZ_dom"/>
</dbReference>
<dbReference type="InterPro" id="IPR008979">
    <property type="entry name" value="Galactose-bd-like_sf"/>
</dbReference>
<dbReference type="GO" id="GO:0050804">
    <property type="term" value="P:modulation of chemical synaptic transmission"/>
    <property type="evidence" value="ECO:0007669"/>
    <property type="project" value="TreeGrafter"/>
</dbReference>
<protein>
    <submittedName>
        <fullName evidence="3">BTB domain-containing protein</fullName>
    </submittedName>
</protein>
<dbReference type="PANTHER" id="PTHR46306">
    <property type="entry name" value="BTB/POZ DOMAIN-CONTAINING PROTEIN 9"/>
    <property type="match status" value="1"/>
</dbReference>
<dbReference type="SUPFAM" id="SSF49785">
    <property type="entry name" value="Galactose-binding domain-like"/>
    <property type="match status" value="2"/>
</dbReference>
<reference evidence="3" key="2">
    <citation type="submission" date="2020-10" db="UniProtKB">
        <authorList>
            <consortium name="WormBaseParasite"/>
        </authorList>
    </citation>
    <scope>IDENTIFICATION</scope>
</reference>
<dbReference type="PROSITE" id="PS50097">
    <property type="entry name" value="BTB"/>
    <property type="match status" value="1"/>
</dbReference>
<dbReference type="SUPFAM" id="SSF54695">
    <property type="entry name" value="POZ domain"/>
    <property type="match status" value="1"/>
</dbReference>
<keyword evidence="2" id="KW-1185">Reference proteome</keyword>
<dbReference type="Gene3D" id="1.25.40.420">
    <property type="match status" value="1"/>
</dbReference>
<dbReference type="Pfam" id="PF00651">
    <property type="entry name" value="BTB"/>
    <property type="match status" value="1"/>
</dbReference>
<dbReference type="GO" id="GO:0008344">
    <property type="term" value="P:adult locomotory behavior"/>
    <property type="evidence" value="ECO:0007669"/>
    <property type="project" value="TreeGrafter"/>
</dbReference>
<name>A0A7E4UUI3_PANRE</name>
<dbReference type="InterPro" id="IPR011705">
    <property type="entry name" value="BACK"/>
</dbReference>
<feature type="domain" description="BTB" evidence="1">
    <location>
        <begin position="22"/>
        <end position="89"/>
    </location>
</feature>
<dbReference type="AlphaFoldDB" id="A0A7E4UUI3"/>
<dbReference type="Proteomes" id="UP000492821">
    <property type="component" value="Unassembled WGS sequence"/>
</dbReference>
<dbReference type="Pfam" id="PF07707">
    <property type="entry name" value="BACK"/>
    <property type="match status" value="1"/>
</dbReference>
<dbReference type="InterPro" id="IPR011333">
    <property type="entry name" value="SKP1/BTB/POZ_sf"/>
</dbReference>
<dbReference type="GO" id="GO:0048512">
    <property type="term" value="P:circadian behavior"/>
    <property type="evidence" value="ECO:0007669"/>
    <property type="project" value="TreeGrafter"/>
</dbReference>
<sequence length="529" mass="59936">MASTMSTDNEQISDLYLDEKLSDVTIVIGNVEIPAHRDILVRRCRYFEAMFDSGMIESTSNRIELHETQIDGFKSVLKWIYTGTVQLTVIDDAFEILCLARMYELPKLVNVVVDFLKNICVLDNVCTILNEAVLLSLDELTDFVIKFVSDKSFEVLKHESFKQLSPDALNEILTRVVFPAADIDIFHTVVGWMKANPSNSAGFSNILKKVALDSITVKDMAALPSDVLDAVVHLIRKNETVGPTYCLKNENIAVLKYGVKVIAGGDASFFDENVKGVLKHSIESSKEFIVIDLEHRFLLNSFKILLTGNEKKTYSYCIDVSEDNVNWIRVIDHSKYLCRSLQNLYFKPRPVRFIRICGTAPVDGILKLSIFKASYTTEKFDIDPETTLVIPSDNLALTDRGAILVQGVTNAIINGKFQGYTHFSGYTRHNIGEPGIIVQLPQPYLVDAMKLRLWDHDDRVYSYNIEVSVDQINWTRVFSEERVSSWREVRFQKQPVVFIKVTGTYNSANTSFQCVHLECFASKNNSIVE</sequence>
<reference evidence="2" key="1">
    <citation type="journal article" date="2013" name="Genetics">
        <title>The draft genome and transcriptome of Panagrellus redivivus are shaped by the harsh demands of a free-living lifestyle.</title>
        <authorList>
            <person name="Srinivasan J."/>
            <person name="Dillman A.R."/>
            <person name="Macchietto M.G."/>
            <person name="Heikkinen L."/>
            <person name="Lakso M."/>
            <person name="Fracchia K.M."/>
            <person name="Antoshechkin I."/>
            <person name="Mortazavi A."/>
            <person name="Wong G."/>
            <person name="Sternberg P.W."/>
        </authorList>
    </citation>
    <scope>NUCLEOTIDE SEQUENCE [LARGE SCALE GENOMIC DNA]</scope>
    <source>
        <strain evidence="2">MT8872</strain>
    </source>
</reference>
<dbReference type="Gene3D" id="3.30.710.10">
    <property type="entry name" value="Potassium Channel Kv1.1, Chain A"/>
    <property type="match status" value="1"/>
</dbReference>
<dbReference type="InterPro" id="IPR052407">
    <property type="entry name" value="BTB_POZ_domain_cont_9"/>
</dbReference>
<dbReference type="Gene3D" id="2.60.120.260">
    <property type="entry name" value="Galactose-binding domain-like"/>
    <property type="match status" value="2"/>
</dbReference>
<proteinExistence type="predicted"/>
<dbReference type="SMART" id="SM00225">
    <property type="entry name" value="BTB"/>
    <property type="match status" value="1"/>
</dbReference>